<dbReference type="Proteomes" id="UP000241421">
    <property type="component" value="Unassembled WGS sequence"/>
</dbReference>
<dbReference type="Gene3D" id="3.30.2010.10">
    <property type="entry name" value="Metalloproteases ('zincins'), catalytic domain"/>
    <property type="match status" value="1"/>
</dbReference>
<dbReference type="GO" id="GO:0004222">
    <property type="term" value="F:metalloendopeptidase activity"/>
    <property type="evidence" value="ECO:0007669"/>
    <property type="project" value="InterPro"/>
</dbReference>
<evidence type="ECO:0000256" key="1">
    <source>
        <dbReference type="ARBA" id="ARBA00022670"/>
    </source>
</evidence>
<dbReference type="Pfam" id="PF01435">
    <property type="entry name" value="Peptidase_M48"/>
    <property type="match status" value="1"/>
</dbReference>
<keyword evidence="1 6" id="KW-0645">Protease</keyword>
<sequence>MMRTKLAALLGAVACAACTSTGMPITNLRDLQSIDLGSTAKQFSKVNEATRDFTQPEEIALGQGIASNVLGTAPLLQDRKAQRYVGSVGRWLAMQTERQDLPWHFAVLDDKGLNAFAAPGGYIFITKGLLLSLKNEAELAGILAHEIAHVVRKHQLNAIRKAASQSHATEFAGMMLTAKSQNGALLSKVVAGGIDIFAKGLDKEEEYEADRMGVVIAARAGYDVYGLPAALQTLQAVNPDSDAIALMFKTHPSFTSRLERLDRVLTRSFDRFDQQPTLAARYKASVPGR</sequence>
<evidence type="ECO:0000256" key="3">
    <source>
        <dbReference type="ARBA" id="ARBA00022801"/>
    </source>
</evidence>
<evidence type="ECO:0000313" key="9">
    <source>
        <dbReference type="EMBL" id="PWF55619.1"/>
    </source>
</evidence>
<dbReference type="EMBL" id="PXWF02000017">
    <property type="protein sequence ID" value="PWF55619.1"/>
    <property type="molecule type" value="Genomic_DNA"/>
</dbReference>
<dbReference type="GO" id="GO:0016020">
    <property type="term" value="C:membrane"/>
    <property type="evidence" value="ECO:0007669"/>
    <property type="project" value="TreeGrafter"/>
</dbReference>
<dbReference type="OrthoDB" id="8750998at2"/>
<dbReference type="InterPro" id="IPR051156">
    <property type="entry name" value="Mito/Outer_Membr_Metalloprot"/>
</dbReference>
<feature type="signal peptide" evidence="7">
    <location>
        <begin position="1"/>
        <end position="16"/>
    </location>
</feature>
<keyword evidence="7" id="KW-0732">Signal</keyword>
<feature type="chain" id="PRO_5015538384" evidence="7">
    <location>
        <begin position="17"/>
        <end position="289"/>
    </location>
</feature>
<keyword evidence="4 6" id="KW-0862">Zinc</keyword>
<evidence type="ECO:0000256" key="6">
    <source>
        <dbReference type="RuleBase" id="RU003983"/>
    </source>
</evidence>
<reference evidence="9 10" key="1">
    <citation type="submission" date="2018-04" db="EMBL/GenBank/DDBJ databases">
        <title>Massilia violaceinigra sp. nov., a novel purple-pigmented bacterium isolated from Tianshan glacier, Xinjiang, China.</title>
        <authorList>
            <person name="Wang H."/>
        </authorList>
    </citation>
    <scope>NUCLEOTIDE SEQUENCE [LARGE SCALE GENOMIC DNA]</scope>
    <source>
        <strain evidence="9 10">B448-2</strain>
    </source>
</reference>
<dbReference type="GO" id="GO:0046872">
    <property type="term" value="F:metal ion binding"/>
    <property type="evidence" value="ECO:0007669"/>
    <property type="project" value="UniProtKB-KW"/>
</dbReference>
<feature type="domain" description="Peptidase M48" evidence="8">
    <location>
        <begin position="81"/>
        <end position="263"/>
    </location>
</feature>
<name>A0A2U2I7H5_9BURK</name>
<evidence type="ECO:0000256" key="5">
    <source>
        <dbReference type="ARBA" id="ARBA00023049"/>
    </source>
</evidence>
<dbReference type="InterPro" id="IPR001915">
    <property type="entry name" value="Peptidase_M48"/>
</dbReference>
<protein>
    <submittedName>
        <fullName evidence="9">Peptidase M48</fullName>
    </submittedName>
</protein>
<evidence type="ECO:0000313" key="10">
    <source>
        <dbReference type="Proteomes" id="UP000241421"/>
    </source>
</evidence>
<keyword evidence="3 6" id="KW-0378">Hydrolase</keyword>
<dbReference type="RefSeq" id="WP_106755626.1">
    <property type="nucleotide sequence ID" value="NZ_PXWF02000017.1"/>
</dbReference>
<keyword evidence="2" id="KW-0479">Metal-binding</keyword>
<evidence type="ECO:0000259" key="8">
    <source>
        <dbReference type="Pfam" id="PF01435"/>
    </source>
</evidence>
<comment type="caution">
    <text evidence="9">The sequence shown here is derived from an EMBL/GenBank/DDBJ whole genome shotgun (WGS) entry which is preliminary data.</text>
</comment>
<evidence type="ECO:0000256" key="7">
    <source>
        <dbReference type="SAM" id="SignalP"/>
    </source>
</evidence>
<keyword evidence="10" id="KW-1185">Reference proteome</keyword>
<keyword evidence="5 6" id="KW-0482">Metalloprotease</keyword>
<evidence type="ECO:0000256" key="4">
    <source>
        <dbReference type="ARBA" id="ARBA00022833"/>
    </source>
</evidence>
<comment type="cofactor">
    <cofactor evidence="6">
        <name>Zn(2+)</name>
        <dbReference type="ChEBI" id="CHEBI:29105"/>
    </cofactor>
    <text evidence="6">Binds 1 zinc ion per subunit.</text>
</comment>
<dbReference type="GO" id="GO:0051603">
    <property type="term" value="P:proteolysis involved in protein catabolic process"/>
    <property type="evidence" value="ECO:0007669"/>
    <property type="project" value="TreeGrafter"/>
</dbReference>
<organism evidence="9 10">
    <name type="scientific">Massilia glaciei</name>
    <dbReference type="NCBI Taxonomy" id="1524097"/>
    <lineage>
        <taxon>Bacteria</taxon>
        <taxon>Pseudomonadati</taxon>
        <taxon>Pseudomonadota</taxon>
        <taxon>Betaproteobacteria</taxon>
        <taxon>Burkholderiales</taxon>
        <taxon>Oxalobacteraceae</taxon>
        <taxon>Telluria group</taxon>
        <taxon>Massilia</taxon>
    </lineage>
</organism>
<dbReference type="PANTHER" id="PTHR22726:SF1">
    <property type="entry name" value="METALLOENDOPEPTIDASE OMA1, MITOCHONDRIAL"/>
    <property type="match status" value="1"/>
</dbReference>
<accession>A0A2U2I7H5</accession>
<evidence type="ECO:0000256" key="2">
    <source>
        <dbReference type="ARBA" id="ARBA00022723"/>
    </source>
</evidence>
<dbReference type="PANTHER" id="PTHR22726">
    <property type="entry name" value="METALLOENDOPEPTIDASE OMA1"/>
    <property type="match status" value="1"/>
</dbReference>
<comment type="similarity">
    <text evidence="6">Belongs to the peptidase M48 family.</text>
</comment>
<dbReference type="AlphaFoldDB" id="A0A2U2I7H5"/>
<gene>
    <name evidence="9" type="ORF">C7C56_000920</name>
</gene>
<proteinExistence type="inferred from homology"/>